<keyword evidence="1" id="KW-0812">Transmembrane</keyword>
<evidence type="ECO:0000256" key="2">
    <source>
        <dbReference type="SAM" id="SignalP"/>
    </source>
</evidence>
<feature type="transmembrane region" description="Helical" evidence="1">
    <location>
        <begin position="55"/>
        <end position="78"/>
    </location>
</feature>
<keyword evidence="5" id="KW-1185">Reference proteome</keyword>
<keyword evidence="1" id="KW-0472">Membrane</keyword>
<evidence type="ECO:0000256" key="1">
    <source>
        <dbReference type="SAM" id="Phobius"/>
    </source>
</evidence>
<dbReference type="HOGENOM" id="CLU_2554950_0_0_6"/>
<evidence type="ECO:0000313" key="3">
    <source>
        <dbReference type="EMBL" id="KGI78245.1"/>
    </source>
</evidence>
<accession>A0A099CYY9</accession>
<evidence type="ECO:0000313" key="4">
    <source>
        <dbReference type="EMBL" id="MBB6183284.1"/>
    </source>
</evidence>
<evidence type="ECO:0000313" key="6">
    <source>
        <dbReference type="Proteomes" id="UP000560000"/>
    </source>
</evidence>
<dbReference type="Proteomes" id="UP000029708">
    <property type="component" value="Unassembled WGS sequence"/>
</dbReference>
<reference evidence="4 6" key="2">
    <citation type="submission" date="2020-08" db="EMBL/GenBank/DDBJ databases">
        <title>Genomic Encyclopedia of Type Strains, Phase IV (KMG-IV): sequencing the most valuable type-strain genomes for metagenomic binning, comparative biology and taxonomic classification.</title>
        <authorList>
            <person name="Goeker M."/>
        </authorList>
    </citation>
    <scope>NUCLEOTIDE SEQUENCE [LARGE SCALE GENOMIC DNA]</scope>
    <source>
        <strain evidence="4 6">DSM 107085</strain>
    </source>
</reference>
<sequence>MNLSVSNISNSVSSLAYRVGSNRFAVGLALLAATGTSFAQSDPTTDILAKITEYGGYAVTICVAWVVAKIAARAVGLLKPKG</sequence>
<reference evidence="3 5" key="1">
    <citation type="submission" date="2014-09" db="EMBL/GenBank/DDBJ databases">
        <title>Xanthomonadaceae 3.5X direct submission.</title>
        <authorList>
            <person name="Fang T."/>
            <person name="Wang H."/>
        </authorList>
    </citation>
    <scope>NUCLEOTIDE SEQUENCE [LARGE SCALE GENOMIC DNA]</scope>
    <source>
        <strain evidence="3 5">3.5X</strain>
    </source>
</reference>
<feature type="chain" id="PRO_5035986857" evidence="2">
    <location>
        <begin position="40"/>
        <end position="82"/>
    </location>
</feature>
<comment type="caution">
    <text evidence="3">The sequence shown here is derived from an EMBL/GenBank/DDBJ whole genome shotgun (WGS) entry which is preliminary data.</text>
</comment>
<proteinExistence type="predicted"/>
<name>A0A099CYY9_9GAMM</name>
<keyword evidence="1" id="KW-1133">Transmembrane helix</keyword>
<protein>
    <submittedName>
        <fullName evidence="4">Type IV secretory pathway VirB2 component (Pilin)</fullName>
    </submittedName>
</protein>
<keyword evidence="2" id="KW-0732">Signal</keyword>
<gene>
    <name evidence="4" type="ORF">HNQ86_000629</name>
    <name evidence="3" type="ORF">LF63_0107930</name>
</gene>
<dbReference type="RefSeq" id="WP_043100867.1">
    <property type="nucleotide sequence ID" value="NZ_JACHET010000001.1"/>
</dbReference>
<organism evidence="3 5">
    <name type="scientific">Oleiagrimonas soli</name>
    <dbReference type="NCBI Taxonomy" id="1543381"/>
    <lineage>
        <taxon>Bacteria</taxon>
        <taxon>Pseudomonadati</taxon>
        <taxon>Pseudomonadota</taxon>
        <taxon>Gammaproteobacteria</taxon>
        <taxon>Lysobacterales</taxon>
        <taxon>Rhodanobacteraceae</taxon>
        <taxon>Oleiagrimonas</taxon>
    </lineage>
</organism>
<evidence type="ECO:0000313" key="5">
    <source>
        <dbReference type="Proteomes" id="UP000029708"/>
    </source>
</evidence>
<dbReference type="Proteomes" id="UP000560000">
    <property type="component" value="Unassembled WGS sequence"/>
</dbReference>
<dbReference type="EMBL" id="JACHET010000001">
    <property type="protein sequence ID" value="MBB6183284.1"/>
    <property type="molecule type" value="Genomic_DNA"/>
</dbReference>
<dbReference type="AlphaFoldDB" id="A0A099CYY9"/>
<dbReference type="EMBL" id="JROI01000010">
    <property type="protein sequence ID" value="KGI78245.1"/>
    <property type="molecule type" value="Genomic_DNA"/>
</dbReference>
<feature type="signal peptide" evidence="2">
    <location>
        <begin position="1"/>
        <end position="39"/>
    </location>
</feature>